<dbReference type="AlphaFoldDB" id="A0AA40LJX7"/>
<proteinExistence type="predicted"/>
<evidence type="ECO:0000256" key="1">
    <source>
        <dbReference type="SAM" id="MobiDB-lite"/>
    </source>
</evidence>
<organism evidence="2 3">
    <name type="scientific">Cnephaeus nilssonii</name>
    <name type="common">Northern bat</name>
    <name type="synonym">Eptesicus nilssonii</name>
    <dbReference type="NCBI Taxonomy" id="3371016"/>
    <lineage>
        <taxon>Eukaryota</taxon>
        <taxon>Metazoa</taxon>
        <taxon>Chordata</taxon>
        <taxon>Craniata</taxon>
        <taxon>Vertebrata</taxon>
        <taxon>Euteleostomi</taxon>
        <taxon>Mammalia</taxon>
        <taxon>Eutheria</taxon>
        <taxon>Laurasiatheria</taxon>
        <taxon>Chiroptera</taxon>
        <taxon>Yangochiroptera</taxon>
        <taxon>Vespertilionidae</taxon>
        <taxon>Cnephaeus</taxon>
    </lineage>
</organism>
<feature type="compositionally biased region" description="Basic and acidic residues" evidence="1">
    <location>
        <begin position="1"/>
        <end position="12"/>
    </location>
</feature>
<comment type="caution">
    <text evidence="2">The sequence shown here is derived from an EMBL/GenBank/DDBJ whole genome shotgun (WGS) entry which is preliminary data.</text>
</comment>
<name>A0AA40LJX7_CNENI</name>
<reference evidence="2" key="1">
    <citation type="submission" date="2023-06" db="EMBL/GenBank/DDBJ databases">
        <title>Reference genome for the Northern bat (Eptesicus nilssonii), a most northern bat species.</title>
        <authorList>
            <person name="Laine V.N."/>
            <person name="Pulliainen A.T."/>
            <person name="Lilley T.M."/>
        </authorList>
    </citation>
    <scope>NUCLEOTIDE SEQUENCE</scope>
    <source>
        <strain evidence="2">BLF_Eptnil</strain>
        <tissue evidence="2">Kidney</tissue>
    </source>
</reference>
<dbReference type="EMBL" id="JAULJE010000013">
    <property type="protein sequence ID" value="KAK1336226.1"/>
    <property type="molecule type" value="Genomic_DNA"/>
</dbReference>
<keyword evidence="3" id="KW-1185">Reference proteome</keyword>
<feature type="region of interest" description="Disordered" evidence="1">
    <location>
        <begin position="58"/>
        <end position="91"/>
    </location>
</feature>
<evidence type="ECO:0000313" key="2">
    <source>
        <dbReference type="EMBL" id="KAK1336226.1"/>
    </source>
</evidence>
<feature type="region of interest" description="Disordered" evidence="1">
    <location>
        <begin position="1"/>
        <end position="36"/>
    </location>
</feature>
<feature type="compositionally biased region" description="Basic and acidic residues" evidence="1">
    <location>
        <begin position="27"/>
        <end position="36"/>
    </location>
</feature>
<dbReference type="Proteomes" id="UP001177744">
    <property type="component" value="Unassembled WGS sequence"/>
</dbReference>
<evidence type="ECO:0000313" key="3">
    <source>
        <dbReference type="Proteomes" id="UP001177744"/>
    </source>
</evidence>
<protein>
    <submittedName>
        <fullName evidence="2">Uncharacterized protein</fullName>
    </submittedName>
</protein>
<feature type="compositionally biased region" description="Low complexity" evidence="1">
    <location>
        <begin position="67"/>
        <end position="79"/>
    </location>
</feature>
<accession>A0AA40LJX7</accession>
<gene>
    <name evidence="2" type="ORF">QTO34_004030</name>
</gene>
<sequence length="115" mass="12187">MMDLRYRQRDLEGAVEANTKGGPVAEEQGKIEKEGRRHQVLTGHAEEKLKWTNEEIAQAPARPKGRPWPSSSPPTLLLPCTDGAGSTRTADGAVRLGPVPAVGASGAGTVSGCEW</sequence>